<name>A0A0F3NKC3_ANAPH</name>
<comment type="caution">
    <text evidence="1">The sequence shown here is derived from an EMBL/GenBank/DDBJ whole genome shotgun (WGS) entry which is preliminary data.</text>
</comment>
<evidence type="ECO:0000313" key="2">
    <source>
        <dbReference type="Proteomes" id="UP000033754"/>
    </source>
</evidence>
<gene>
    <name evidence="1" type="ORF">EPHNCH_0308</name>
</gene>
<sequence>MWQFSMLHTNDIAKHGEHSLRQRVHAGVVATSARFMGKLGCLLQLVLY</sequence>
<dbReference type="PATRIC" id="fig|1359161.3.peg.320"/>
<organism evidence="1 2">
    <name type="scientific">Anaplasma phagocytophilum str. NCH-1</name>
    <dbReference type="NCBI Taxonomy" id="1359161"/>
    <lineage>
        <taxon>Bacteria</taxon>
        <taxon>Pseudomonadati</taxon>
        <taxon>Pseudomonadota</taxon>
        <taxon>Alphaproteobacteria</taxon>
        <taxon>Rickettsiales</taxon>
        <taxon>Anaplasmataceae</taxon>
        <taxon>Anaplasma</taxon>
        <taxon>phagocytophilum group</taxon>
    </lineage>
</organism>
<evidence type="ECO:0000313" key="1">
    <source>
        <dbReference type="EMBL" id="KJV68513.1"/>
    </source>
</evidence>
<reference evidence="1 2" key="1">
    <citation type="submission" date="2015-01" db="EMBL/GenBank/DDBJ databases">
        <title>Genome Sequencing of Rickettsiales.</title>
        <authorList>
            <person name="Daugherty S.C."/>
            <person name="Su Q."/>
            <person name="Abolude K."/>
            <person name="Beier-Sexton M."/>
            <person name="Carlyon J.A."/>
            <person name="Carter R."/>
            <person name="Day N.P."/>
            <person name="Dumler S.J."/>
            <person name="Dyachenko V."/>
            <person name="Godinez A."/>
            <person name="Kurtti T.J."/>
            <person name="Lichay M."/>
            <person name="Mullins K.E."/>
            <person name="Ott S."/>
            <person name="Pappas-Brown V."/>
            <person name="Paris D.H."/>
            <person name="Patel P."/>
            <person name="Richards A.L."/>
            <person name="Sadzewicz L."/>
            <person name="Sears K."/>
            <person name="Seidman D."/>
            <person name="Sengamalay N."/>
            <person name="Stenos J."/>
            <person name="Tallon L.J."/>
            <person name="Vincent G."/>
            <person name="Fraser C.M."/>
            <person name="Munderloh U."/>
            <person name="Dunning-Hotopp J.C."/>
        </authorList>
    </citation>
    <scope>NUCLEOTIDE SEQUENCE [LARGE SCALE GENOMIC DNA]</scope>
    <source>
        <strain evidence="1 2">NCH-1</strain>
    </source>
</reference>
<proteinExistence type="predicted"/>
<dbReference type="Proteomes" id="UP000033754">
    <property type="component" value="Unassembled WGS sequence"/>
</dbReference>
<protein>
    <submittedName>
        <fullName evidence="1">Uncharacterized protein</fullName>
    </submittedName>
</protein>
<dbReference type="AlphaFoldDB" id="A0A0F3NKC3"/>
<dbReference type="EMBL" id="LANT01000001">
    <property type="protein sequence ID" value="KJV68513.1"/>
    <property type="molecule type" value="Genomic_DNA"/>
</dbReference>
<accession>A0A0F3NKC3</accession>